<keyword evidence="3" id="KW-1185">Reference proteome</keyword>
<feature type="compositionally biased region" description="Polar residues" evidence="1">
    <location>
        <begin position="553"/>
        <end position="574"/>
    </location>
</feature>
<accession>A0A151MTM0</accession>
<feature type="compositionally biased region" description="Low complexity" evidence="1">
    <location>
        <begin position="742"/>
        <end position="754"/>
    </location>
</feature>
<reference evidence="2 3" key="1">
    <citation type="journal article" date="2012" name="Genome Biol.">
        <title>Sequencing three crocodilian genomes to illuminate the evolution of archosaurs and amniotes.</title>
        <authorList>
            <person name="St John J.A."/>
            <person name="Braun E.L."/>
            <person name="Isberg S.R."/>
            <person name="Miles L.G."/>
            <person name="Chong A.Y."/>
            <person name="Gongora J."/>
            <person name="Dalzell P."/>
            <person name="Moran C."/>
            <person name="Bed'hom B."/>
            <person name="Abzhanov A."/>
            <person name="Burgess S.C."/>
            <person name="Cooksey A.M."/>
            <person name="Castoe T.A."/>
            <person name="Crawford N.G."/>
            <person name="Densmore L.D."/>
            <person name="Drew J.C."/>
            <person name="Edwards S.V."/>
            <person name="Faircloth B.C."/>
            <person name="Fujita M.K."/>
            <person name="Greenwold M.J."/>
            <person name="Hoffmann F.G."/>
            <person name="Howard J.M."/>
            <person name="Iguchi T."/>
            <person name="Janes D.E."/>
            <person name="Khan S.Y."/>
            <person name="Kohno S."/>
            <person name="de Koning A.J."/>
            <person name="Lance S.L."/>
            <person name="McCarthy F.M."/>
            <person name="McCormack J.E."/>
            <person name="Merchant M.E."/>
            <person name="Peterson D.G."/>
            <person name="Pollock D.D."/>
            <person name="Pourmand N."/>
            <person name="Raney B.J."/>
            <person name="Roessler K.A."/>
            <person name="Sanford J.R."/>
            <person name="Sawyer R.H."/>
            <person name="Schmidt C.J."/>
            <person name="Triplett E.W."/>
            <person name="Tuberville T.D."/>
            <person name="Venegas-Anaya M."/>
            <person name="Howard J.T."/>
            <person name="Jarvis E.D."/>
            <person name="Guillette L.J.Jr."/>
            <person name="Glenn T.C."/>
            <person name="Green R.E."/>
            <person name="Ray D.A."/>
        </authorList>
    </citation>
    <scope>NUCLEOTIDE SEQUENCE [LARGE SCALE GENOMIC DNA]</scope>
    <source>
        <strain evidence="2">KSC_2009_1</strain>
    </source>
</reference>
<feature type="compositionally biased region" description="Polar residues" evidence="1">
    <location>
        <begin position="331"/>
        <end position="341"/>
    </location>
</feature>
<dbReference type="PANTHER" id="PTHR35077">
    <property type="entry name" value="SIMILAR TO AI661453 PROTEIN"/>
    <property type="match status" value="1"/>
</dbReference>
<feature type="compositionally biased region" description="Polar residues" evidence="1">
    <location>
        <begin position="627"/>
        <end position="636"/>
    </location>
</feature>
<feature type="compositionally biased region" description="Basic and acidic residues" evidence="1">
    <location>
        <begin position="583"/>
        <end position="594"/>
    </location>
</feature>
<dbReference type="eggNOG" id="ENOG502QQKX">
    <property type="taxonomic scope" value="Eukaryota"/>
</dbReference>
<evidence type="ECO:0000256" key="1">
    <source>
        <dbReference type="SAM" id="MobiDB-lite"/>
    </source>
</evidence>
<comment type="caution">
    <text evidence="2">The sequence shown here is derived from an EMBL/GenBank/DDBJ whole genome shotgun (WGS) entry which is preliminary data.</text>
</comment>
<evidence type="ECO:0000313" key="3">
    <source>
        <dbReference type="Proteomes" id="UP000050525"/>
    </source>
</evidence>
<feature type="compositionally biased region" description="Low complexity" evidence="1">
    <location>
        <begin position="452"/>
        <end position="465"/>
    </location>
</feature>
<feature type="compositionally biased region" description="Polar residues" evidence="1">
    <location>
        <begin position="644"/>
        <end position="654"/>
    </location>
</feature>
<dbReference type="PANTHER" id="PTHR35077:SF2">
    <property type="entry name" value="SIMILAR TO AI661453 PROTEIN"/>
    <property type="match status" value="1"/>
</dbReference>
<dbReference type="STRING" id="8496.A0A151MTM0"/>
<feature type="region of interest" description="Disordered" evidence="1">
    <location>
        <begin position="830"/>
        <end position="873"/>
    </location>
</feature>
<feature type="region of interest" description="Disordered" evidence="1">
    <location>
        <begin position="902"/>
        <end position="922"/>
    </location>
</feature>
<proteinExistence type="predicted"/>
<dbReference type="EMBL" id="AKHW03005066">
    <property type="protein sequence ID" value="KYO27857.1"/>
    <property type="molecule type" value="Genomic_DNA"/>
</dbReference>
<feature type="compositionally biased region" description="Basic and acidic residues" evidence="1">
    <location>
        <begin position="710"/>
        <end position="726"/>
    </location>
</feature>
<dbReference type="Proteomes" id="UP000050525">
    <property type="component" value="Unassembled WGS sequence"/>
</dbReference>
<organism evidence="2 3">
    <name type="scientific">Alligator mississippiensis</name>
    <name type="common">American alligator</name>
    <dbReference type="NCBI Taxonomy" id="8496"/>
    <lineage>
        <taxon>Eukaryota</taxon>
        <taxon>Metazoa</taxon>
        <taxon>Chordata</taxon>
        <taxon>Craniata</taxon>
        <taxon>Vertebrata</taxon>
        <taxon>Euteleostomi</taxon>
        <taxon>Archelosauria</taxon>
        <taxon>Archosauria</taxon>
        <taxon>Crocodylia</taxon>
        <taxon>Alligatoridae</taxon>
        <taxon>Alligatorinae</taxon>
        <taxon>Alligator</taxon>
    </lineage>
</organism>
<feature type="compositionally biased region" description="Low complexity" evidence="1">
    <location>
        <begin position="414"/>
        <end position="425"/>
    </location>
</feature>
<feature type="region of interest" description="Disordered" evidence="1">
    <location>
        <begin position="304"/>
        <end position="654"/>
    </location>
</feature>
<feature type="compositionally biased region" description="Basic and acidic residues" evidence="1">
    <location>
        <begin position="466"/>
        <end position="475"/>
    </location>
</feature>
<name>A0A151MTM0_ALLMI</name>
<feature type="region of interest" description="Disordered" evidence="1">
    <location>
        <begin position="676"/>
        <end position="796"/>
    </location>
</feature>
<protein>
    <submittedName>
        <fullName evidence="2">Uncharacterized protein</fullName>
    </submittedName>
</protein>
<evidence type="ECO:0000313" key="2">
    <source>
        <dbReference type="EMBL" id="KYO27857.1"/>
    </source>
</evidence>
<feature type="region of interest" description="Disordered" evidence="1">
    <location>
        <begin position="151"/>
        <end position="290"/>
    </location>
</feature>
<feature type="compositionally biased region" description="Polar residues" evidence="1">
    <location>
        <begin position="220"/>
        <end position="233"/>
    </location>
</feature>
<sequence>MSGEVQFDMSYGKVGTASPLPAQGTFSRLFGKKHANDTTTSLFATNPPWIFTQEVSSEGRHGSGGTIEVHYENNHLNTVTDSGTATLKPRPRVRPLLTFLPLEAQEAHGVAVPPPSVPAGFEDKAAPGLGPQINGNYRMYSSVALEAGKVPWSQVPEKTEKDSPESKSLGAGEQLELPPPDYASSDGEDDAWKEPSNLNKLKQDLSALLTSSSRREEQQLDTPATPRSTSSITEQDRIRSDWSKQANSATKDPQLPLGGRSEKITANAVPSRESTSNVAPENQLTSAQANSVMKIRSELEAILATKKDLKPPMGAANRRPSPGASGATLHPGSSQASSDSGLTKPVVNHLPPLAPSVGVETAPDACKTPSDLSGKKALENINRVPENVLPNEVLKSPKPALKPKGDLSVPAFPLPSSTEAASPSPTVVPQPDYSPFQYKTHRARTSSTDNLSSVSPSPGEEGPVGTDEHDGKKEASPTSASETLPVPSVPTSLGAGLEDGDVLTHPVTGEKVEKGSPMALLLAAKQRAQRSRRPASRQNSAMSERPHVKLSKKLNSSMSETGSTNFYYSESKPYSVTVVPKSPQREAPDLLGDKQHKRSSIPEVNALGLLEPGQSPARPLSFSSSSEQCRTVQKLINGQPHKLPTSQGLGASSTVQGLLQSSHLRQQDLHTTTALHLNSFPSPPLPKEEEETGKTLDYEIIPPPPEFSNDADRIEEVSPIREESHRSPSFPDNSQILGRPQSYSHPSNDSSNSYVLPFNTATENNPGNPGPDHLCPSGEGMARNPSQYPNSRPLIKQRLYVSEPDKTYRRTSLSSRGIVSLACYGSQAGEGMRRMNSGPRNPTGNLHGRRTSLDATGKAVPRSNAVSDAKPKGLNVDYSSASAAAPSRPAYSHSQYSAATNTFTVRPGTRQPISYVPQGGPR</sequence>
<feature type="compositionally biased region" description="Polar residues" evidence="1">
    <location>
        <begin position="272"/>
        <end position="290"/>
    </location>
</feature>
<dbReference type="AlphaFoldDB" id="A0A151MTM0"/>
<gene>
    <name evidence="2" type="ORF">Y1Q_0020981</name>
</gene>